<name>A0A9R1X2F8_LACSA</name>
<proteinExistence type="predicted"/>
<evidence type="ECO:0000313" key="2">
    <source>
        <dbReference type="Proteomes" id="UP000235145"/>
    </source>
</evidence>
<keyword evidence="2" id="KW-1185">Reference proteome</keyword>
<gene>
    <name evidence="1" type="ORF">LSAT_V11C700351600</name>
</gene>
<dbReference type="EMBL" id="NBSK02000007">
    <property type="protein sequence ID" value="KAJ0195649.1"/>
    <property type="molecule type" value="Genomic_DNA"/>
</dbReference>
<dbReference type="AlphaFoldDB" id="A0A9R1X2F8"/>
<organism evidence="1 2">
    <name type="scientific">Lactuca sativa</name>
    <name type="common">Garden lettuce</name>
    <dbReference type="NCBI Taxonomy" id="4236"/>
    <lineage>
        <taxon>Eukaryota</taxon>
        <taxon>Viridiplantae</taxon>
        <taxon>Streptophyta</taxon>
        <taxon>Embryophyta</taxon>
        <taxon>Tracheophyta</taxon>
        <taxon>Spermatophyta</taxon>
        <taxon>Magnoliopsida</taxon>
        <taxon>eudicotyledons</taxon>
        <taxon>Gunneridae</taxon>
        <taxon>Pentapetalae</taxon>
        <taxon>asterids</taxon>
        <taxon>campanulids</taxon>
        <taxon>Asterales</taxon>
        <taxon>Asteraceae</taxon>
        <taxon>Cichorioideae</taxon>
        <taxon>Cichorieae</taxon>
        <taxon>Lactucinae</taxon>
        <taxon>Lactuca</taxon>
    </lineage>
</organism>
<accession>A0A9R1X2F8</accession>
<dbReference type="Proteomes" id="UP000235145">
    <property type="component" value="Unassembled WGS sequence"/>
</dbReference>
<reference evidence="1 2" key="1">
    <citation type="journal article" date="2017" name="Nat. Commun.">
        <title>Genome assembly with in vitro proximity ligation data and whole-genome triplication in lettuce.</title>
        <authorList>
            <person name="Reyes-Chin-Wo S."/>
            <person name="Wang Z."/>
            <person name="Yang X."/>
            <person name="Kozik A."/>
            <person name="Arikit S."/>
            <person name="Song C."/>
            <person name="Xia L."/>
            <person name="Froenicke L."/>
            <person name="Lavelle D.O."/>
            <person name="Truco M.J."/>
            <person name="Xia R."/>
            <person name="Zhu S."/>
            <person name="Xu C."/>
            <person name="Xu H."/>
            <person name="Xu X."/>
            <person name="Cox K."/>
            <person name="Korf I."/>
            <person name="Meyers B.C."/>
            <person name="Michelmore R.W."/>
        </authorList>
    </citation>
    <scope>NUCLEOTIDE SEQUENCE [LARGE SCALE GENOMIC DNA]</scope>
    <source>
        <strain evidence="2">cv. Salinas</strain>
        <tissue evidence="1">Seedlings</tissue>
    </source>
</reference>
<evidence type="ECO:0000313" key="1">
    <source>
        <dbReference type="EMBL" id="KAJ0195649.1"/>
    </source>
</evidence>
<sequence length="86" mass="9731">MTGKRAKLFGHIVGHANFRRTMMKIGNPLMSMSSLGSTQPMNPIYFKLSLVIIPCEENRDHSIESTISSNVTLYYSSHNPLKMKNM</sequence>
<protein>
    <submittedName>
        <fullName evidence="1">Uncharacterized protein</fullName>
    </submittedName>
</protein>
<comment type="caution">
    <text evidence="1">The sequence shown here is derived from an EMBL/GenBank/DDBJ whole genome shotgun (WGS) entry which is preliminary data.</text>
</comment>